<accession>X1FQU0</accession>
<dbReference type="AlphaFoldDB" id="X1FQU0"/>
<dbReference type="EMBL" id="BARU01014227">
    <property type="protein sequence ID" value="GAH31734.1"/>
    <property type="molecule type" value="Genomic_DNA"/>
</dbReference>
<reference evidence="1" key="1">
    <citation type="journal article" date="2014" name="Front. Microbiol.">
        <title>High frequency of phylogenetically diverse reductive dehalogenase-homologous genes in deep subseafloor sedimentary metagenomes.</title>
        <authorList>
            <person name="Kawai M."/>
            <person name="Futagami T."/>
            <person name="Toyoda A."/>
            <person name="Takaki Y."/>
            <person name="Nishi S."/>
            <person name="Hori S."/>
            <person name="Arai W."/>
            <person name="Tsubouchi T."/>
            <person name="Morono Y."/>
            <person name="Uchiyama I."/>
            <person name="Ito T."/>
            <person name="Fujiyama A."/>
            <person name="Inagaki F."/>
            <person name="Takami H."/>
        </authorList>
    </citation>
    <scope>NUCLEOTIDE SEQUENCE</scope>
    <source>
        <strain evidence="1">Expedition CK06-06</strain>
    </source>
</reference>
<proteinExistence type="predicted"/>
<organism evidence="1">
    <name type="scientific">marine sediment metagenome</name>
    <dbReference type="NCBI Taxonomy" id="412755"/>
    <lineage>
        <taxon>unclassified sequences</taxon>
        <taxon>metagenomes</taxon>
        <taxon>ecological metagenomes</taxon>
    </lineage>
</organism>
<comment type="caution">
    <text evidence="1">The sequence shown here is derived from an EMBL/GenBank/DDBJ whole genome shotgun (WGS) entry which is preliminary data.</text>
</comment>
<feature type="non-terminal residue" evidence="1">
    <location>
        <position position="1"/>
    </location>
</feature>
<gene>
    <name evidence="1" type="ORF">S03H2_25235</name>
</gene>
<protein>
    <submittedName>
        <fullName evidence="1">Uncharacterized protein</fullName>
    </submittedName>
</protein>
<name>X1FQU0_9ZZZZ</name>
<sequence length="62" mass="7811">RRRIRRYEWDEIGDKVEERVRKGIKAWLEETKKEGKEKEWEEIARKIEEKIKKALKEWVDKK</sequence>
<evidence type="ECO:0000313" key="1">
    <source>
        <dbReference type="EMBL" id="GAH31734.1"/>
    </source>
</evidence>